<keyword evidence="6 7" id="KW-0472">Membrane</keyword>
<organism evidence="8">
    <name type="scientific">Manoao colensoi</name>
    <name type="common">Silver pine</name>
    <name type="synonym">Dacrydium colensoi</name>
    <dbReference type="NCBI Taxonomy" id="120598"/>
    <lineage>
        <taxon>Eukaryota</taxon>
        <taxon>Viridiplantae</taxon>
        <taxon>Streptophyta</taxon>
        <taxon>Embryophyta</taxon>
        <taxon>Tracheophyta</taxon>
        <taxon>Spermatophyta</taxon>
        <taxon>Pinopsida</taxon>
        <taxon>Pinidae</taxon>
        <taxon>Conifers II</taxon>
        <taxon>Araucariales</taxon>
        <taxon>Podocarpaceae</taxon>
        <taxon>Manoao</taxon>
    </lineage>
</organism>
<evidence type="ECO:0000256" key="3">
    <source>
        <dbReference type="ARBA" id="ARBA00022836"/>
    </source>
</evidence>
<dbReference type="HAMAP" id="MF_00828">
    <property type="entry name" value="PSI_PsaM"/>
    <property type="match status" value="1"/>
</dbReference>
<sequence>MISEIQIAIALVAAVITAILVLRLGKALY</sequence>
<evidence type="ECO:0000256" key="2">
    <source>
        <dbReference type="ARBA" id="ARBA00022692"/>
    </source>
</evidence>
<evidence type="ECO:0000256" key="4">
    <source>
        <dbReference type="ARBA" id="ARBA00022989"/>
    </source>
</evidence>
<dbReference type="EMBL" id="MN016935">
    <property type="protein sequence ID" value="QEQ14196.1"/>
    <property type="molecule type" value="Genomic_DNA"/>
</dbReference>
<protein>
    <recommendedName>
        <fullName evidence="7">Photosystem I reaction center subunit XII</fullName>
    </recommendedName>
    <alternativeName>
        <fullName evidence="7">PSI-M</fullName>
    </alternativeName>
</protein>
<dbReference type="InterPro" id="IPR010010">
    <property type="entry name" value="PSI_PsaM"/>
</dbReference>
<dbReference type="GO" id="GO:0009522">
    <property type="term" value="C:photosystem I"/>
    <property type="evidence" value="ECO:0007669"/>
    <property type="project" value="UniProtKB-KW"/>
</dbReference>
<feature type="transmembrane region" description="Helical" evidence="7">
    <location>
        <begin position="6"/>
        <end position="25"/>
    </location>
</feature>
<accession>A0A5J6CDS0</accession>
<dbReference type="GeneID" id="41854034"/>
<reference evidence="8" key="2">
    <citation type="submission" date="2019-05" db="EMBL/GenBank/DDBJ databases">
        <authorList>
            <person name="Qu X.-J."/>
            <person name="Fan S.-J."/>
            <person name="Wicke S."/>
            <person name="Yi T.-S."/>
        </authorList>
    </citation>
    <scope>NUCLEOTIDE SEQUENCE</scope>
</reference>
<dbReference type="RefSeq" id="YP_009700990.1">
    <property type="nucleotide sequence ID" value="NC_044893.1"/>
</dbReference>
<keyword evidence="4 7" id="KW-1133">Transmembrane helix</keyword>
<dbReference type="Pfam" id="PF07465">
    <property type="entry name" value="PsaM"/>
    <property type="match status" value="1"/>
</dbReference>
<dbReference type="NCBIfam" id="TIGR03053">
    <property type="entry name" value="PS_I_psaM"/>
    <property type="match status" value="1"/>
</dbReference>
<evidence type="ECO:0000313" key="8">
    <source>
        <dbReference type="EMBL" id="QEQ14196.1"/>
    </source>
</evidence>
<evidence type="ECO:0000256" key="6">
    <source>
        <dbReference type="ARBA" id="ARBA00023136"/>
    </source>
</evidence>
<dbReference type="InterPro" id="IPR037279">
    <property type="entry name" value="PSI_PsaM_sf"/>
</dbReference>
<comment type="similarity">
    <text evidence="7">Belongs to the PsaM family.</text>
</comment>
<geneLocation type="chloroplast" evidence="8"/>
<dbReference type="AlphaFoldDB" id="A0A5J6CDS0"/>
<keyword evidence="8" id="KW-0934">Plastid</keyword>
<keyword evidence="5 7" id="KW-0793">Thylakoid</keyword>
<gene>
    <name evidence="7 8" type="primary">psaM</name>
</gene>
<evidence type="ECO:0000256" key="1">
    <source>
        <dbReference type="ARBA" id="ARBA00022531"/>
    </source>
</evidence>
<evidence type="ECO:0000256" key="5">
    <source>
        <dbReference type="ARBA" id="ARBA00023078"/>
    </source>
</evidence>
<name>A0A5J6CDS0_MANCO</name>
<keyword evidence="3 7" id="KW-0603">Photosystem I</keyword>
<comment type="subcellular location">
    <subcellularLocation>
        <location evidence="7">Plastid</location>
        <location evidence="7">Chloroplast thylakoid membrane</location>
        <topology evidence="7">Single-pass membrane protein</topology>
    </subcellularLocation>
</comment>
<keyword evidence="1 7" id="KW-0602">Photosynthesis</keyword>
<evidence type="ECO:0000256" key="7">
    <source>
        <dbReference type="HAMAP-Rule" id="MF_00828"/>
    </source>
</evidence>
<keyword evidence="2 7" id="KW-0812">Transmembrane</keyword>
<dbReference type="SUPFAM" id="SSF81548">
    <property type="entry name" value="Subunit XII of photosystem I reaction centre, PsaM"/>
    <property type="match status" value="1"/>
</dbReference>
<dbReference type="GO" id="GO:0015979">
    <property type="term" value="P:photosynthesis"/>
    <property type="evidence" value="ECO:0007669"/>
    <property type="project" value="UniProtKB-UniRule"/>
</dbReference>
<reference evidence="8" key="1">
    <citation type="journal article" date="2019" name="Genome Biol. Evol.">
        <title>Plastome Reduction in the Only Parasitic Gymnosperm Parasitaxus Is Due to Losses of Photosynthesis but Not Housekeeping Genes and Apparently Involves the Secondary Gain of a Large Inverted Repeat.</title>
        <authorList>
            <person name="Qu X.J."/>
            <person name="Fan S.J."/>
            <person name="Wicke S."/>
            <person name="Yi T.S."/>
        </authorList>
    </citation>
    <scope>NUCLEOTIDE SEQUENCE</scope>
</reference>
<dbReference type="GO" id="GO:0009535">
    <property type="term" value="C:chloroplast thylakoid membrane"/>
    <property type="evidence" value="ECO:0007669"/>
    <property type="project" value="UniProtKB-SubCell"/>
</dbReference>
<keyword evidence="8" id="KW-0150">Chloroplast</keyword>
<proteinExistence type="inferred from homology"/>